<dbReference type="EMBL" id="HACM01002224">
    <property type="protein sequence ID" value="CRZ02666.1"/>
    <property type="molecule type" value="Transcribed_RNA"/>
</dbReference>
<protein>
    <submittedName>
        <fullName evidence="2">Uncharacterized protein</fullName>
    </submittedName>
</protein>
<organism evidence="2">
    <name type="scientific">Spongospora subterranea</name>
    <dbReference type="NCBI Taxonomy" id="70186"/>
    <lineage>
        <taxon>Eukaryota</taxon>
        <taxon>Sar</taxon>
        <taxon>Rhizaria</taxon>
        <taxon>Endomyxa</taxon>
        <taxon>Phytomyxea</taxon>
        <taxon>Plasmodiophorida</taxon>
        <taxon>Plasmodiophoridae</taxon>
        <taxon>Spongospora</taxon>
    </lineage>
</organism>
<keyword evidence="1" id="KW-1133">Transmembrane helix</keyword>
<evidence type="ECO:0000313" key="2">
    <source>
        <dbReference type="EMBL" id="CRZ02666.1"/>
    </source>
</evidence>
<dbReference type="AlphaFoldDB" id="A0A0H5QMP1"/>
<reference evidence="2" key="1">
    <citation type="submission" date="2015-04" db="EMBL/GenBank/DDBJ databases">
        <title>The genome sequence of the plant pathogenic Rhizarian Plasmodiophora brassicae reveals insights in its biotrophic life cycle and the origin of chitin synthesis.</title>
        <authorList>
            <person name="Schwelm A."/>
            <person name="Fogelqvist J."/>
            <person name="Knaust A."/>
            <person name="Julke S."/>
            <person name="Lilja T."/>
            <person name="Dhandapani V."/>
            <person name="Bonilla-Rosso G."/>
            <person name="Karlsson M."/>
            <person name="Shevchenko A."/>
            <person name="Choi S.R."/>
            <person name="Kim H.G."/>
            <person name="Park J.Y."/>
            <person name="Lim Y.P."/>
            <person name="Ludwig-Muller J."/>
            <person name="Dixelius C."/>
        </authorList>
    </citation>
    <scope>NUCLEOTIDE SEQUENCE</scope>
    <source>
        <tissue evidence="2">Potato root galls</tissue>
    </source>
</reference>
<accession>A0A0H5QMP1</accession>
<feature type="non-terminal residue" evidence="2">
    <location>
        <position position="1"/>
    </location>
</feature>
<sequence length="761" mass="88192">IRETIRGGLRKSFTNHSDYTMMSSSSICFGFLVFSFSITDFVYSARTPYYEMALPCGKWPTIDSGIDQFAEHRTGAEIPKNQNTVTPLAEQQSGLNDPTMIPDPLASNSIYCGSRQNPVQYHLNLEHETYRPISQSGELQLHAQRRLGQSIINENSELSLQEVSLTDYLSQNELPSRDGSQKAIYYDSTSLREEPREFSDCESLISEKTFQIYHNEWASISSNDNDVWGVWPVDDDSNPADRYHSMQQGYDGSSESWENIDDFSSGGQLSVDRDYRDAYVLDGDTDEEIESAQQILDDLKRINNLDIFRGSSGFEDIKCRSYCRITAEKLVEKCLRIAFMDSETDFFTRLLFLRQFGLLQLNSIVSQRLYIELQDIIFRGSHDPTIFHVLQIVRTSVLIAFTSVMQRNNEFVEHERSTGRDSVAIDSDSDMTIYQNFVKDLVHELQMCLNGFSNHALAALHDFKPHQMILLFDWDRSVSSQLMFDIFRYLWVMMGDERIDKLNQILSNLNNPGNVLKSSCMYMSIGYRVFIMACTWYPSQIKHSDAEETPSYRQIQSKLNVKEIPFNCAIQLELALYCPPENSAQEVRQLCEDNQFVDFLKRLSHEWSSDRFLSSSLTKGEMLNYLCIPTDGEEFMSSAALCPPELKDMIHAILTKDTPTQRYQAWSRLRSSQHRTSQHFFKYLNRILDHNPDYCYVFFTTDCSDQLWRKWDEFILTDDYVRLLARDRAIEKFEKRVIESELEELVTALHGDLKPPELMLH</sequence>
<keyword evidence="1" id="KW-0812">Transmembrane</keyword>
<name>A0A0H5QMP1_9EUKA</name>
<keyword evidence="1" id="KW-0472">Membrane</keyword>
<feature type="transmembrane region" description="Helical" evidence="1">
    <location>
        <begin position="21"/>
        <end position="43"/>
    </location>
</feature>
<evidence type="ECO:0000256" key="1">
    <source>
        <dbReference type="SAM" id="Phobius"/>
    </source>
</evidence>
<proteinExistence type="predicted"/>